<comment type="caution">
    <text evidence="1">The sequence shown here is derived from an EMBL/GenBank/DDBJ whole genome shotgun (WGS) entry which is preliminary data.</text>
</comment>
<organism evidence="1 2">
    <name type="scientific">Candidatus Mycolicibacterium alkanivorans</name>
    <dbReference type="NCBI Taxonomy" id="2954114"/>
    <lineage>
        <taxon>Bacteria</taxon>
        <taxon>Bacillati</taxon>
        <taxon>Actinomycetota</taxon>
        <taxon>Actinomycetes</taxon>
        <taxon>Mycobacteriales</taxon>
        <taxon>Mycobacteriaceae</taxon>
        <taxon>Mycolicibacterium</taxon>
    </lineage>
</organism>
<accession>A0ABS9YY77</accession>
<protein>
    <submittedName>
        <fullName evidence="1">Zeta toxin family protein</fullName>
    </submittedName>
</protein>
<dbReference type="PANTHER" id="PTHR39206">
    <property type="entry name" value="SLL8004 PROTEIN"/>
    <property type="match status" value="1"/>
</dbReference>
<name>A0ABS9YY77_9MYCO</name>
<dbReference type="PANTHER" id="PTHR39206:SF1">
    <property type="entry name" value="SLL8004 PROTEIN"/>
    <property type="match status" value="1"/>
</dbReference>
<keyword evidence="2" id="KW-1185">Reference proteome</keyword>
<dbReference type="Pfam" id="PF13671">
    <property type="entry name" value="AAA_33"/>
    <property type="match status" value="1"/>
</dbReference>
<evidence type="ECO:0000313" key="2">
    <source>
        <dbReference type="Proteomes" id="UP001139068"/>
    </source>
</evidence>
<dbReference type="RefSeq" id="WP_243072060.1">
    <property type="nucleotide sequence ID" value="NZ_JAIVFL010000001.1"/>
</dbReference>
<dbReference type="InterPro" id="IPR027417">
    <property type="entry name" value="P-loop_NTPase"/>
</dbReference>
<dbReference type="EMBL" id="JAIVFL010000001">
    <property type="protein sequence ID" value="MCI4675784.1"/>
    <property type="molecule type" value="Genomic_DNA"/>
</dbReference>
<proteinExistence type="predicted"/>
<dbReference type="Gene3D" id="3.40.50.300">
    <property type="entry name" value="P-loop containing nucleotide triphosphate hydrolases"/>
    <property type="match status" value="1"/>
</dbReference>
<gene>
    <name evidence="1" type="ORF">K9U37_13215</name>
</gene>
<dbReference type="Proteomes" id="UP001139068">
    <property type="component" value="Unassembled WGS sequence"/>
</dbReference>
<dbReference type="SUPFAM" id="SSF52540">
    <property type="entry name" value="P-loop containing nucleoside triphosphate hydrolases"/>
    <property type="match status" value="1"/>
</dbReference>
<evidence type="ECO:0000313" key="1">
    <source>
        <dbReference type="EMBL" id="MCI4675784.1"/>
    </source>
</evidence>
<sequence>MRRLDLVVGPNGAGKSTFIAVTLAPLLSRSFVVNADEIAWQRWPQDPPGHAYDAARVAAATRSALIAGGRSFIAETVFSHPSKLGLLAEAQAAGYIVALHVVIVPEDLAVQRVAARVRAGGHSVPEDKIRQRHRRLWPLVATASARADLATVYDNSRLVGPRIVAQLAGGEVIGSPSWPSWAATPLTARWP</sequence>
<reference evidence="1" key="1">
    <citation type="journal article" date="2022" name="ISME J.">
        <title>Identification of active gaseous-alkane degraders at natural gas seeps.</title>
        <authorList>
            <person name="Farhan Ul Haque M."/>
            <person name="Hernandez M."/>
            <person name="Crombie A.T."/>
            <person name="Murrell J.C."/>
        </authorList>
    </citation>
    <scope>NUCLEOTIDE SEQUENCE</scope>
    <source>
        <strain evidence="1">ANDR5</strain>
    </source>
</reference>